<reference evidence="1 2" key="1">
    <citation type="journal article" date="2021" name="Appl. Environ. Microbiol.">
        <title>Genetic linkage and physical mapping for an oyster mushroom Pleurotus cornucopiae and QTL analysis for the trait cap color.</title>
        <authorList>
            <person name="Zhang Y."/>
            <person name="Gao W."/>
            <person name="Sonnenberg A."/>
            <person name="Chen Q."/>
            <person name="Zhang J."/>
            <person name="Huang C."/>
        </authorList>
    </citation>
    <scope>NUCLEOTIDE SEQUENCE [LARGE SCALE GENOMIC DNA]</scope>
    <source>
        <strain evidence="1">CCMSSC00406</strain>
    </source>
</reference>
<protein>
    <submittedName>
        <fullName evidence="1">Uncharacterized protein</fullName>
    </submittedName>
</protein>
<comment type="caution">
    <text evidence="1">The sequence shown here is derived from an EMBL/GenBank/DDBJ whole genome shotgun (WGS) entry which is preliminary data.</text>
</comment>
<evidence type="ECO:0000313" key="1">
    <source>
        <dbReference type="EMBL" id="KAG9222672.1"/>
    </source>
</evidence>
<keyword evidence="2" id="KW-1185">Reference proteome</keyword>
<dbReference type="Proteomes" id="UP000824881">
    <property type="component" value="Unassembled WGS sequence"/>
</dbReference>
<evidence type="ECO:0000313" key="2">
    <source>
        <dbReference type="Proteomes" id="UP000824881"/>
    </source>
</evidence>
<sequence>MMLRSLTINSPVDDHDDHRLRRLLDERVAHAPFHAHCPSVSEFTDTPSVYSHPFFSPRPMAFPEHDPNFSSNRNCATQNNWTFPQTRNTYDRMDDPAASMLDMEDDSSVSMDFPDEDSDTHSPRNSDGEDDIPRMSLLGPKMRVHSKAPWEVDDDLDEANESDTSTHPVSALKKTFKFGASSSSTGRASDESSRSQSQGKASLDLIAPHGVRSALGALTQQVSSPSTILISPGRSSPSSRRRNFSGPNSPTVYRTPSPAPPSPHDATHSPYSGNHVRQDSLSDPPNPLMRLQSHTSTNSSPSYHREESLHPYANPDFAVNYVQTSSRDPIPHSAFETPGVTRSDSAATVTEGPASSSHMGRNALRPIPSSDTSDTTSLHREPRNRKRSSTLHGREISSPLPSRLPTDMTSPMPNSSPHPPPLPGAPNIPGWLERSASPTFALISLEEARAQRSRSATVNHGSTLPSSRLAHSSSDAEVEQDTASIVNSFDTGHSDNASSRARARSISAGTRAKQAFQSMVTSNPPKYERRDSEPSIQPVSGPAPSSKALKHKKSGFMKFFNKDKEAPPVPSLSETLSSYQIHQSAAKPPKSLLHRIPVPQLTPSLMEADPIDIRENLENPAEASPTSTLHKYQNNPRRTPPLSINTHSPSWAGPSPVNDGFLHARMGNKNWQSDSVPQSAPAHVTEFPALKLRPVSTIFSSHFRDHLALGERSPLLEADSGILSPDSAGTVGSPVTPAPPPMVSVTPTSKGGGKDDASIRSVHVQGDADTIIKSLQEQIVTAKQAWQRQIWELEGQVRDLKAEVEELREAGAEKGHCDVCGRERRDETREVGSGIVNRPRARTGMSTRFGSALS</sequence>
<gene>
    <name evidence="1" type="ORF">CCMSSC00406_0004586</name>
</gene>
<accession>A0ACB7IWP4</accession>
<dbReference type="EMBL" id="WQMT02000005">
    <property type="protein sequence ID" value="KAG9222672.1"/>
    <property type="molecule type" value="Genomic_DNA"/>
</dbReference>
<name>A0ACB7IWP4_PLECO</name>
<organism evidence="1 2">
    <name type="scientific">Pleurotus cornucopiae</name>
    <name type="common">Cornucopia mushroom</name>
    <dbReference type="NCBI Taxonomy" id="5321"/>
    <lineage>
        <taxon>Eukaryota</taxon>
        <taxon>Fungi</taxon>
        <taxon>Dikarya</taxon>
        <taxon>Basidiomycota</taxon>
        <taxon>Agaricomycotina</taxon>
        <taxon>Agaricomycetes</taxon>
        <taxon>Agaricomycetidae</taxon>
        <taxon>Agaricales</taxon>
        <taxon>Pleurotineae</taxon>
        <taxon>Pleurotaceae</taxon>
        <taxon>Pleurotus</taxon>
    </lineage>
</organism>
<proteinExistence type="predicted"/>